<dbReference type="AlphaFoldDB" id="A0AA39YJ63"/>
<proteinExistence type="predicted"/>
<dbReference type="EMBL" id="JAULSV010000002">
    <property type="protein sequence ID" value="KAK0652466.1"/>
    <property type="molecule type" value="Genomic_DNA"/>
</dbReference>
<evidence type="ECO:0000313" key="1">
    <source>
        <dbReference type="EMBL" id="KAK0652466.1"/>
    </source>
</evidence>
<name>A0AA39YJ63_9PEZI</name>
<evidence type="ECO:0000313" key="2">
    <source>
        <dbReference type="Proteomes" id="UP001174936"/>
    </source>
</evidence>
<comment type="caution">
    <text evidence="1">The sequence shown here is derived from an EMBL/GenBank/DDBJ whole genome shotgun (WGS) entry which is preliminary data.</text>
</comment>
<reference evidence="1" key="1">
    <citation type="submission" date="2023-06" db="EMBL/GenBank/DDBJ databases">
        <title>Genome-scale phylogeny and comparative genomics of the fungal order Sordariales.</title>
        <authorList>
            <consortium name="Lawrence Berkeley National Laboratory"/>
            <person name="Hensen N."/>
            <person name="Bonometti L."/>
            <person name="Westerberg I."/>
            <person name="Brannstrom I.O."/>
            <person name="Guillou S."/>
            <person name="Cros-Aarteil S."/>
            <person name="Calhoun S."/>
            <person name="Haridas S."/>
            <person name="Kuo A."/>
            <person name="Mondo S."/>
            <person name="Pangilinan J."/>
            <person name="Riley R."/>
            <person name="Labutti K."/>
            <person name="Andreopoulos B."/>
            <person name="Lipzen A."/>
            <person name="Chen C."/>
            <person name="Yanf M."/>
            <person name="Daum C."/>
            <person name="Ng V."/>
            <person name="Clum A."/>
            <person name="Steindorff A."/>
            <person name="Ohm R."/>
            <person name="Martin F."/>
            <person name="Silar P."/>
            <person name="Natvig D."/>
            <person name="Lalanne C."/>
            <person name="Gautier V."/>
            <person name="Ament-Velasquez S.L."/>
            <person name="Kruys A."/>
            <person name="Hutchinson M.I."/>
            <person name="Powell A.J."/>
            <person name="Barry K."/>
            <person name="Miller A.N."/>
            <person name="Grigoriev I.V."/>
            <person name="Debuchy R."/>
            <person name="Gladieux P."/>
            <person name="Thoren M.H."/>
            <person name="Johannesson H."/>
        </authorList>
    </citation>
    <scope>NUCLEOTIDE SEQUENCE</scope>
    <source>
        <strain evidence="1">SMH2532-1</strain>
    </source>
</reference>
<keyword evidence="2" id="KW-1185">Reference proteome</keyword>
<gene>
    <name evidence="1" type="ORF">B0T16DRAFT_387723</name>
</gene>
<protein>
    <submittedName>
        <fullName evidence="1">Uncharacterized protein</fullName>
    </submittedName>
</protein>
<sequence length="321" mass="36571">MAITPIFPLHHLEVASRRYLHRDPNHFATRYLQDHPWGFQRIQYLKGNDFLSVFPDLLAFQVYADGPDSSIGLFYRYHNKGTLNHLESYHASIQSPVPEYFIWHVIAQLGRAYCSLHTGRLIPEDPVRASLLRHLTRDSTEPLWRRPVIHNNGHTSNIFLHVPTPQEKMENPLLARFSDALPQVILGDFSQAYEGANSRDVHALAQGMSDSDWETWRDKAFFGSAIKDLMFAAMSSDAMAAYYAEVYSPAMGYSEQLVAVVRRFEPLVQMMEEAEGLAGPLRLQDFGAGRDTWPGDGWMFGEMIEMADWFVGEFVGKQGCV</sequence>
<accession>A0AA39YJ63</accession>
<organism evidence="1 2">
    <name type="scientific">Cercophora newfieldiana</name>
    <dbReference type="NCBI Taxonomy" id="92897"/>
    <lineage>
        <taxon>Eukaryota</taxon>
        <taxon>Fungi</taxon>
        <taxon>Dikarya</taxon>
        <taxon>Ascomycota</taxon>
        <taxon>Pezizomycotina</taxon>
        <taxon>Sordariomycetes</taxon>
        <taxon>Sordariomycetidae</taxon>
        <taxon>Sordariales</taxon>
        <taxon>Lasiosphaeriaceae</taxon>
        <taxon>Cercophora</taxon>
    </lineage>
</organism>
<dbReference type="Proteomes" id="UP001174936">
    <property type="component" value="Unassembled WGS sequence"/>
</dbReference>